<gene>
    <name evidence="1" type="ORF">ACFQ07_13030</name>
</gene>
<sequence>PRAREPLPELTRHRDGSVRQSAVNGLHGEIHAGNPEALAAVIERTRDEESGVRHAACMALRFAPMRSGSSDALAACLSDEDEKVRVTAAAHLALRDDPRGDDVLDALGYPDEDSPYYWLIYEVSRHQRLISQAPHGRL</sequence>
<evidence type="ECO:0000313" key="2">
    <source>
        <dbReference type="Proteomes" id="UP001597083"/>
    </source>
</evidence>
<proteinExistence type="predicted"/>
<comment type="caution">
    <text evidence="1">The sequence shown here is derived from an EMBL/GenBank/DDBJ whole genome shotgun (WGS) entry which is preliminary data.</text>
</comment>
<protein>
    <submittedName>
        <fullName evidence="1">HEAT repeat domain-containing protein</fullName>
    </submittedName>
</protein>
<feature type="non-terminal residue" evidence="1">
    <location>
        <position position="1"/>
    </location>
</feature>
<dbReference type="Gene3D" id="1.25.10.10">
    <property type="entry name" value="Leucine-rich Repeat Variant"/>
    <property type="match status" value="1"/>
</dbReference>
<dbReference type="InterPro" id="IPR016024">
    <property type="entry name" value="ARM-type_fold"/>
</dbReference>
<organism evidence="1 2">
    <name type="scientific">Actinomadura adrarensis</name>
    <dbReference type="NCBI Taxonomy" id="1819600"/>
    <lineage>
        <taxon>Bacteria</taxon>
        <taxon>Bacillati</taxon>
        <taxon>Actinomycetota</taxon>
        <taxon>Actinomycetes</taxon>
        <taxon>Streptosporangiales</taxon>
        <taxon>Thermomonosporaceae</taxon>
        <taxon>Actinomadura</taxon>
    </lineage>
</organism>
<dbReference type="InterPro" id="IPR011989">
    <property type="entry name" value="ARM-like"/>
</dbReference>
<evidence type="ECO:0000313" key="1">
    <source>
        <dbReference type="EMBL" id="MFD0853157.1"/>
    </source>
</evidence>
<dbReference type="Proteomes" id="UP001597083">
    <property type="component" value="Unassembled WGS sequence"/>
</dbReference>
<name>A0ABW3CHW8_9ACTN</name>
<dbReference type="EMBL" id="JBHTIR010001930">
    <property type="protein sequence ID" value="MFD0853157.1"/>
    <property type="molecule type" value="Genomic_DNA"/>
</dbReference>
<keyword evidence="2" id="KW-1185">Reference proteome</keyword>
<dbReference type="Pfam" id="PF13646">
    <property type="entry name" value="HEAT_2"/>
    <property type="match status" value="1"/>
</dbReference>
<accession>A0ABW3CHW8</accession>
<reference evidence="2" key="1">
    <citation type="journal article" date="2019" name="Int. J. Syst. Evol. Microbiol.">
        <title>The Global Catalogue of Microorganisms (GCM) 10K type strain sequencing project: providing services to taxonomists for standard genome sequencing and annotation.</title>
        <authorList>
            <consortium name="The Broad Institute Genomics Platform"/>
            <consortium name="The Broad Institute Genome Sequencing Center for Infectious Disease"/>
            <person name="Wu L."/>
            <person name="Ma J."/>
        </authorList>
    </citation>
    <scope>NUCLEOTIDE SEQUENCE [LARGE SCALE GENOMIC DNA]</scope>
    <source>
        <strain evidence="2">JCM 31696</strain>
    </source>
</reference>
<dbReference type="SUPFAM" id="SSF48371">
    <property type="entry name" value="ARM repeat"/>
    <property type="match status" value="1"/>
</dbReference>